<dbReference type="SUPFAM" id="SSF52540">
    <property type="entry name" value="P-loop containing nucleoside triphosphate hydrolases"/>
    <property type="match status" value="1"/>
</dbReference>
<dbReference type="PRINTS" id="PR00380">
    <property type="entry name" value="KINESINHEAVY"/>
</dbReference>
<evidence type="ECO:0000256" key="8">
    <source>
        <dbReference type="SAM" id="MobiDB-lite"/>
    </source>
</evidence>
<gene>
    <name evidence="10" type="ORF">TAPDE_003059</name>
</gene>
<dbReference type="PROSITE" id="PS50067">
    <property type="entry name" value="KINESIN_MOTOR_2"/>
    <property type="match status" value="1"/>
</dbReference>
<comment type="caution">
    <text evidence="10">The sequence shown here is derived from an EMBL/GenBank/DDBJ whole genome shotgun (WGS) entry which is preliminary data.</text>
</comment>
<proteinExistence type="inferred from homology"/>
<protein>
    <recommendedName>
        <fullName evidence="7">Kinesin-like protein</fullName>
    </recommendedName>
</protein>
<dbReference type="PANTHER" id="PTHR47968:SF13">
    <property type="entry name" value="KINESIN-LIKE PROTEIN KIF19 ISOFORM X1"/>
    <property type="match status" value="1"/>
</dbReference>
<dbReference type="AlphaFoldDB" id="R4XHL4"/>
<evidence type="ECO:0000313" key="11">
    <source>
        <dbReference type="Proteomes" id="UP000013776"/>
    </source>
</evidence>
<dbReference type="PROSITE" id="PS00411">
    <property type="entry name" value="KINESIN_MOTOR_1"/>
    <property type="match status" value="1"/>
</dbReference>
<feature type="compositionally biased region" description="Polar residues" evidence="8">
    <location>
        <begin position="855"/>
        <end position="870"/>
    </location>
</feature>
<evidence type="ECO:0000256" key="5">
    <source>
        <dbReference type="ARBA" id="ARBA00023175"/>
    </source>
</evidence>
<dbReference type="GO" id="GO:0005874">
    <property type="term" value="C:microtubule"/>
    <property type="evidence" value="ECO:0007669"/>
    <property type="project" value="UniProtKB-KW"/>
</dbReference>
<evidence type="ECO:0000256" key="2">
    <source>
        <dbReference type="ARBA" id="ARBA00022741"/>
    </source>
</evidence>
<keyword evidence="3 6" id="KW-0067">ATP-binding</keyword>
<dbReference type="FunFam" id="3.40.850.10:FF:000053">
    <property type="entry name" value="Kinesin family"/>
    <property type="match status" value="1"/>
</dbReference>
<dbReference type="eggNOG" id="KOG0242">
    <property type="taxonomic scope" value="Eukaryota"/>
</dbReference>
<dbReference type="GO" id="GO:0005524">
    <property type="term" value="F:ATP binding"/>
    <property type="evidence" value="ECO:0007669"/>
    <property type="project" value="UniProtKB-UniRule"/>
</dbReference>
<feature type="compositionally biased region" description="Polar residues" evidence="8">
    <location>
        <begin position="762"/>
        <end position="777"/>
    </location>
</feature>
<dbReference type="STRING" id="1097556.R4XHL4"/>
<evidence type="ECO:0000256" key="1">
    <source>
        <dbReference type="ARBA" id="ARBA00022701"/>
    </source>
</evidence>
<evidence type="ECO:0000259" key="9">
    <source>
        <dbReference type="PROSITE" id="PS50067"/>
    </source>
</evidence>
<dbReference type="InterPro" id="IPR027417">
    <property type="entry name" value="P-loop_NTPase"/>
</dbReference>
<evidence type="ECO:0000256" key="4">
    <source>
        <dbReference type="ARBA" id="ARBA00023054"/>
    </source>
</evidence>
<feature type="domain" description="Kinesin motor" evidence="9">
    <location>
        <begin position="5"/>
        <end position="374"/>
    </location>
</feature>
<organism evidence="10 11">
    <name type="scientific">Taphrina deformans (strain PYCC 5710 / ATCC 11124 / CBS 356.35 / IMI 108563 / JCM 9778 / NBRC 8474)</name>
    <name type="common">Peach leaf curl fungus</name>
    <name type="synonym">Lalaria deformans</name>
    <dbReference type="NCBI Taxonomy" id="1097556"/>
    <lineage>
        <taxon>Eukaryota</taxon>
        <taxon>Fungi</taxon>
        <taxon>Dikarya</taxon>
        <taxon>Ascomycota</taxon>
        <taxon>Taphrinomycotina</taxon>
        <taxon>Taphrinomycetes</taxon>
        <taxon>Taphrinales</taxon>
        <taxon>Taphrinaceae</taxon>
        <taxon>Taphrina</taxon>
    </lineage>
</organism>
<dbReference type="InterPro" id="IPR027640">
    <property type="entry name" value="Kinesin-like_fam"/>
</dbReference>
<feature type="compositionally biased region" description="Low complexity" evidence="8">
    <location>
        <begin position="667"/>
        <end position="683"/>
    </location>
</feature>
<sequence>MDTSSISVNIRVRPFTVKESSQMQPELQEKQFFSDGALASNMNSTPTGKGLRKIIQVLDERVLVFDPADTNPMARFQKSLLPGKKMKDVRYAFDHIFDENASQKEVYEHTSRPLLDGIFDGFNATVFAYGATGCGKTHTISGTMEDPGLIFLTFEELFQRIRNLEDEKIVEVSITYLEIYNETIRDLLIPGGSTKVLNLREDANKQISVAGLSSHVPQSVQHVMEMILMGNGNRTISPTEANAVSSRSHAVLQVNVTQKARTANISEDHTMATLSIIDLAGSERASVTKNRGERLLEGANINRSLLALGNCINALCDPHRKCHIPYRDSKLTRLLKFSLGGNCRTVMVVCVSPSSAHYDETHNTLKYGNRAKNIKTKVSRNIVSVDRHVGQYVKIIYSLRQEVEELKKKLGTQSNDDSGRVEKEQKLQSLKYDEAVQQLRSAFEQNSTVRLQRPQDVLALRATEQQINILTAWLAAFNIAFDNPDYQDGLEEMRPARDKISHSLRELEHQRSGLEHKLRSCHTLAAIDTVLSTLLRNHKSDGNRVLCKAIEAEANLLKDKVARETFEAEVDAARYSTEATKHLLQNVLLSAFSSTACLNTDGGQTEEETERFDQIYSTTYQKGLSLLNSLVSKDLAVSGAPTVPLGQRALMQRHASPRRPMSPLRLQAARLSSSSSPRPSPRSVRIKAYKPHTVFAKKKPSKKSVQWADADVESVPTTNHTASPLRRQYPDHLNKRRSLVPIASPPGPKRKRVDEPRERSVLGQTDANADTSANLSHSEIESSMLDHCIPVTLGESQAEDKVRPIRDFKRPSSAGSNYALEKPFRTTLSGLAMANLSVDMEGSRRVSKDKENDRPTSSGARISSLSNPLRQSLAGRVSKSGTWR</sequence>
<reference evidence="10 11" key="1">
    <citation type="journal article" date="2013" name="MBio">
        <title>Genome sequencing of the plant pathogen Taphrina deformans, the causal agent of peach leaf curl.</title>
        <authorList>
            <person name="Cisse O.H."/>
            <person name="Almeida J.M.G.C.F."/>
            <person name="Fonseca A."/>
            <person name="Kumar A.A."/>
            <person name="Salojaervi J."/>
            <person name="Overmyer K."/>
            <person name="Hauser P.M."/>
            <person name="Pagni M."/>
        </authorList>
    </citation>
    <scope>NUCLEOTIDE SEQUENCE [LARGE SCALE GENOMIC DNA]</scope>
    <source>
        <strain evidence="11">PYCC 5710 / ATCC 11124 / CBS 356.35 / IMI 108563 / JCM 9778 / NBRC 8474</strain>
    </source>
</reference>
<feature type="compositionally biased region" description="Basic residues" evidence="8">
    <location>
        <begin position="684"/>
        <end position="702"/>
    </location>
</feature>
<evidence type="ECO:0000313" key="10">
    <source>
        <dbReference type="EMBL" id="CCG82907.1"/>
    </source>
</evidence>
<dbReference type="GO" id="GO:0007018">
    <property type="term" value="P:microtubule-based movement"/>
    <property type="evidence" value="ECO:0007669"/>
    <property type="project" value="InterPro"/>
</dbReference>
<evidence type="ECO:0000256" key="7">
    <source>
        <dbReference type="RuleBase" id="RU000394"/>
    </source>
</evidence>
<feature type="compositionally biased region" description="Basic and acidic residues" evidence="8">
    <location>
        <begin position="841"/>
        <end position="854"/>
    </location>
</feature>
<dbReference type="Proteomes" id="UP000013776">
    <property type="component" value="Unassembled WGS sequence"/>
</dbReference>
<keyword evidence="5 6" id="KW-0505">Motor protein</keyword>
<keyword evidence="1 7" id="KW-0493">Microtubule</keyword>
<dbReference type="PANTHER" id="PTHR47968">
    <property type="entry name" value="CENTROMERE PROTEIN E"/>
    <property type="match status" value="1"/>
</dbReference>
<dbReference type="SMART" id="SM00129">
    <property type="entry name" value="KISc"/>
    <property type="match status" value="1"/>
</dbReference>
<dbReference type="GO" id="GO:0003777">
    <property type="term" value="F:microtubule motor activity"/>
    <property type="evidence" value="ECO:0007669"/>
    <property type="project" value="InterPro"/>
</dbReference>
<comment type="similarity">
    <text evidence="6 7">Belongs to the TRAFAC class myosin-kinesin ATPase superfamily. Kinesin family.</text>
</comment>
<dbReference type="CDD" id="cd01370">
    <property type="entry name" value="KISc_KIP3_like"/>
    <property type="match status" value="1"/>
</dbReference>
<dbReference type="EMBL" id="CAHR02000108">
    <property type="protein sequence ID" value="CCG82907.1"/>
    <property type="molecule type" value="Genomic_DNA"/>
</dbReference>
<dbReference type="InterPro" id="IPR036961">
    <property type="entry name" value="Kinesin_motor_dom_sf"/>
</dbReference>
<feature type="region of interest" description="Disordered" evidence="8">
    <location>
        <begin position="667"/>
        <end position="777"/>
    </location>
</feature>
<dbReference type="InterPro" id="IPR001752">
    <property type="entry name" value="Kinesin_motor_dom"/>
</dbReference>
<dbReference type="Gene3D" id="3.40.850.10">
    <property type="entry name" value="Kinesin motor domain"/>
    <property type="match status" value="1"/>
</dbReference>
<dbReference type="VEuPathDB" id="FungiDB:TAPDE_003059"/>
<keyword evidence="2 6" id="KW-0547">Nucleotide-binding</keyword>
<dbReference type="Pfam" id="PF00225">
    <property type="entry name" value="Kinesin"/>
    <property type="match status" value="1"/>
</dbReference>
<feature type="region of interest" description="Disordered" evidence="8">
    <location>
        <begin position="839"/>
        <end position="884"/>
    </location>
</feature>
<dbReference type="InterPro" id="IPR019821">
    <property type="entry name" value="Kinesin_motor_CS"/>
</dbReference>
<dbReference type="OrthoDB" id="3176171at2759"/>
<accession>R4XHL4</accession>
<dbReference type="GO" id="GO:0008017">
    <property type="term" value="F:microtubule binding"/>
    <property type="evidence" value="ECO:0007669"/>
    <property type="project" value="InterPro"/>
</dbReference>
<evidence type="ECO:0000256" key="6">
    <source>
        <dbReference type="PROSITE-ProRule" id="PRU00283"/>
    </source>
</evidence>
<keyword evidence="4" id="KW-0175">Coiled coil</keyword>
<evidence type="ECO:0000256" key="3">
    <source>
        <dbReference type="ARBA" id="ARBA00022840"/>
    </source>
</evidence>
<keyword evidence="11" id="KW-1185">Reference proteome</keyword>
<name>R4XHL4_TAPDE</name>
<feature type="binding site" evidence="6">
    <location>
        <begin position="130"/>
        <end position="137"/>
    </location>
    <ligand>
        <name>ATP</name>
        <dbReference type="ChEBI" id="CHEBI:30616"/>
    </ligand>
</feature>